<dbReference type="Gene3D" id="1.10.533.10">
    <property type="entry name" value="Death Domain, Fas"/>
    <property type="match status" value="1"/>
</dbReference>
<dbReference type="InterPro" id="IPR031964">
    <property type="entry name" value="CARD_dom"/>
</dbReference>
<reference evidence="8 9" key="1">
    <citation type="submission" date="2024-02" db="EMBL/GenBank/DDBJ databases">
        <authorList>
            <person name="Daric V."/>
            <person name="Darras S."/>
        </authorList>
    </citation>
    <scope>NUCLEOTIDE SEQUENCE [LARGE SCALE GENOMIC DNA]</scope>
</reference>
<feature type="compositionally biased region" description="Basic and acidic residues" evidence="6">
    <location>
        <begin position="280"/>
        <end position="294"/>
    </location>
</feature>
<keyword evidence="4" id="KW-0832">Ubl conjugation</keyword>
<dbReference type="Pfam" id="PF16739">
    <property type="entry name" value="CARD_2"/>
    <property type="match status" value="1"/>
</dbReference>
<dbReference type="EMBL" id="CAWYQH010000103">
    <property type="protein sequence ID" value="CAK8686799.1"/>
    <property type="molecule type" value="Genomic_DNA"/>
</dbReference>
<accession>A0ABP0G4Q1</accession>
<feature type="region of interest" description="Disordered" evidence="6">
    <location>
        <begin position="361"/>
        <end position="537"/>
    </location>
</feature>
<gene>
    <name evidence="8" type="ORF">CVLEPA_LOCUS18831</name>
</gene>
<feature type="compositionally biased region" description="Basic and acidic residues" evidence="6">
    <location>
        <begin position="157"/>
        <end position="177"/>
    </location>
</feature>
<evidence type="ECO:0000256" key="3">
    <source>
        <dbReference type="ARBA" id="ARBA00022588"/>
    </source>
</evidence>
<evidence type="ECO:0000259" key="7">
    <source>
        <dbReference type="Pfam" id="PF16739"/>
    </source>
</evidence>
<feature type="region of interest" description="Disordered" evidence="6">
    <location>
        <begin position="107"/>
        <end position="251"/>
    </location>
</feature>
<keyword evidence="3" id="KW-0399">Innate immunity</keyword>
<feature type="region of interest" description="Disordered" evidence="6">
    <location>
        <begin position="268"/>
        <end position="345"/>
    </location>
</feature>
<keyword evidence="2" id="KW-0597">Phosphoprotein</keyword>
<comment type="caution">
    <text evidence="8">The sequence shown here is derived from an EMBL/GenBank/DDBJ whole genome shotgun (WGS) entry which is preliminary data.</text>
</comment>
<dbReference type="InterPro" id="IPR011029">
    <property type="entry name" value="DEATH-like_dom_sf"/>
</dbReference>
<feature type="compositionally biased region" description="Low complexity" evidence="6">
    <location>
        <begin position="397"/>
        <end position="412"/>
    </location>
</feature>
<feature type="compositionally biased region" description="Polar residues" evidence="6">
    <location>
        <begin position="495"/>
        <end position="504"/>
    </location>
</feature>
<name>A0ABP0G4Q1_CLALP</name>
<dbReference type="Proteomes" id="UP001642483">
    <property type="component" value="Unassembled WGS sequence"/>
</dbReference>
<evidence type="ECO:0000256" key="4">
    <source>
        <dbReference type="ARBA" id="ARBA00022843"/>
    </source>
</evidence>
<evidence type="ECO:0000313" key="9">
    <source>
        <dbReference type="Proteomes" id="UP001642483"/>
    </source>
</evidence>
<keyword evidence="1" id="KW-1017">Isopeptide bond</keyword>
<evidence type="ECO:0000256" key="1">
    <source>
        <dbReference type="ARBA" id="ARBA00022499"/>
    </source>
</evidence>
<feature type="domain" description="Caspase recruitment" evidence="7">
    <location>
        <begin position="25"/>
        <end position="97"/>
    </location>
</feature>
<proteinExistence type="predicted"/>
<feature type="compositionally biased region" description="Polar residues" evidence="6">
    <location>
        <begin position="300"/>
        <end position="328"/>
    </location>
</feature>
<sequence>MGTSVRGRRLDILVKEKVTRNLFIKKRLFDIMKAKELLEFMPCVYLGTKQEIVQSERNDGQRSAAGMFLDKVPTYGNWAEQFLAALCETGHEDVVRQFFPEYFPPLPACDNNHDSPPDDDDQHPSAPDFPELSSHPGRNEENSCSLPSPDAPPSYEESTRGEIPRCNEVDEEDRRPDGSSINESDETRPKMPVYSEQEPRCQVRMSSADDSDLTMTEVSRSTNNSDVPTDSSAGTYSSRTTSNTDPEISDPNYIDEALAHTLSSVNQLNNPARENQAENSRFENLHSPNERRQMEYLGSPASSKLGSAQSCGSLPSKMYNTQDISGSSVAKVPVTKSCASDTDVSTSCNLHSVAMEIESESLHGNTHISEPVFSEFKKPQQQQQTDSEENETTYQPSSLTSGSIYDSSLSSSNTPPESHPHSSAAQNRQEVVSSIESSLVKVNPPPLIDEKSDEEEDGFSSSESAENEVDTDSCLPSSNPVPDRSKESIEDGVLSLSNTTQILSEESAGVTTEDLHRKRDQPQAVDDELLPASPDTSPITNITLKLQQGFRWLQNWGRIETPV</sequence>
<protein>
    <recommendedName>
        <fullName evidence="7">Caspase recruitment domain-containing protein</fullName>
    </recommendedName>
</protein>
<evidence type="ECO:0000256" key="2">
    <source>
        <dbReference type="ARBA" id="ARBA00022553"/>
    </source>
</evidence>
<evidence type="ECO:0000256" key="6">
    <source>
        <dbReference type="SAM" id="MobiDB-lite"/>
    </source>
</evidence>
<keyword evidence="9" id="KW-1185">Reference proteome</keyword>
<feature type="compositionally biased region" description="Polar residues" evidence="6">
    <location>
        <begin position="413"/>
        <end position="437"/>
    </location>
</feature>
<keyword evidence="5" id="KW-0391">Immunity</keyword>
<feature type="compositionally biased region" description="Polar residues" evidence="6">
    <location>
        <begin position="268"/>
        <end position="279"/>
    </location>
</feature>
<evidence type="ECO:0000313" key="8">
    <source>
        <dbReference type="EMBL" id="CAK8686799.1"/>
    </source>
</evidence>
<feature type="compositionally biased region" description="Polar residues" evidence="6">
    <location>
        <begin position="213"/>
        <end position="246"/>
    </location>
</feature>
<evidence type="ECO:0000256" key="5">
    <source>
        <dbReference type="ARBA" id="ARBA00022859"/>
    </source>
</evidence>
<organism evidence="8 9">
    <name type="scientific">Clavelina lepadiformis</name>
    <name type="common">Light-bulb sea squirt</name>
    <name type="synonym">Ascidia lepadiformis</name>
    <dbReference type="NCBI Taxonomy" id="159417"/>
    <lineage>
        <taxon>Eukaryota</taxon>
        <taxon>Metazoa</taxon>
        <taxon>Chordata</taxon>
        <taxon>Tunicata</taxon>
        <taxon>Ascidiacea</taxon>
        <taxon>Aplousobranchia</taxon>
        <taxon>Clavelinidae</taxon>
        <taxon>Clavelina</taxon>
    </lineage>
</organism>